<reference evidence="1 2" key="1">
    <citation type="submission" date="2013-06" db="EMBL/GenBank/DDBJ databases">
        <title>Whole genome shotgun sequence of Bacillus selenatarsenatis SF-1.</title>
        <authorList>
            <person name="Kuroda M."/>
            <person name="Sei K."/>
            <person name="Yamashita M."/>
            <person name="Ike M."/>
        </authorList>
    </citation>
    <scope>NUCLEOTIDE SEQUENCE [LARGE SCALE GENOMIC DNA]</scope>
    <source>
        <strain evidence="1 2">SF-1</strain>
    </source>
</reference>
<dbReference type="EMBL" id="BASE01000019">
    <property type="protein sequence ID" value="GAM12856.1"/>
    <property type="molecule type" value="Genomic_DNA"/>
</dbReference>
<sequence length="54" mass="6268">MLKEKTEEAEQLADDIFLNTSGLFDNSIFYFDSGMRRWNRPNVSHGLIQQTCIS</sequence>
<keyword evidence="2" id="KW-1185">Reference proteome</keyword>
<comment type="caution">
    <text evidence="1">The sequence shown here is derived from an EMBL/GenBank/DDBJ whole genome shotgun (WGS) entry which is preliminary data.</text>
</comment>
<dbReference type="AlphaFoldDB" id="A0A0A8X413"/>
<name>A0A0A8X413_MESS1</name>
<dbReference type="Proteomes" id="UP000031014">
    <property type="component" value="Unassembled WGS sequence"/>
</dbReference>
<proteinExistence type="predicted"/>
<organism evidence="1 2">
    <name type="scientific">Mesobacillus selenatarsenatis (strain DSM 18680 / JCM 14380 / FERM P-15431 / SF-1)</name>
    <dbReference type="NCBI Taxonomy" id="1321606"/>
    <lineage>
        <taxon>Bacteria</taxon>
        <taxon>Bacillati</taxon>
        <taxon>Bacillota</taxon>
        <taxon>Bacilli</taxon>
        <taxon>Bacillales</taxon>
        <taxon>Bacillaceae</taxon>
        <taxon>Mesobacillus</taxon>
    </lineage>
</organism>
<protein>
    <submittedName>
        <fullName evidence="1">Uncharacterized protein</fullName>
    </submittedName>
</protein>
<accession>A0A0A8X413</accession>
<evidence type="ECO:0000313" key="2">
    <source>
        <dbReference type="Proteomes" id="UP000031014"/>
    </source>
</evidence>
<dbReference type="RefSeq" id="WP_156972606.1">
    <property type="nucleotide sequence ID" value="NZ_BASE01000019.1"/>
</dbReference>
<evidence type="ECO:0000313" key="1">
    <source>
        <dbReference type="EMBL" id="GAM12856.1"/>
    </source>
</evidence>
<gene>
    <name evidence="1" type="ORF">SAMD00020551_0991</name>
</gene>